<evidence type="ECO:0000313" key="5">
    <source>
        <dbReference type="Proteomes" id="UP000001396"/>
    </source>
</evidence>
<evidence type="ECO:0000313" key="4">
    <source>
        <dbReference type="EMBL" id="EFA75498.1"/>
    </source>
</evidence>
<dbReference type="GO" id="GO:0008299">
    <property type="term" value="P:isoprenoid biosynthetic process"/>
    <property type="evidence" value="ECO:0007669"/>
    <property type="project" value="InterPro"/>
</dbReference>
<dbReference type="AlphaFoldDB" id="D3BSN3"/>
<dbReference type="SFLD" id="SFLDS00005">
    <property type="entry name" value="Isoprenoid_Synthase_Type_I"/>
    <property type="match status" value="1"/>
</dbReference>
<dbReference type="GO" id="GO:0046872">
    <property type="term" value="F:metal ion binding"/>
    <property type="evidence" value="ECO:0007669"/>
    <property type="project" value="UniProtKB-KW"/>
</dbReference>
<dbReference type="CDD" id="cd00685">
    <property type="entry name" value="Trans_IPPS_HT"/>
    <property type="match status" value="1"/>
</dbReference>
<evidence type="ECO:0000256" key="1">
    <source>
        <dbReference type="ARBA" id="ARBA00022723"/>
    </source>
</evidence>
<reference evidence="4 5" key="1">
    <citation type="journal article" date="2011" name="Genome Res.">
        <title>Phylogeny-wide analysis of social amoeba genomes highlights ancient origins for complex intercellular communication.</title>
        <authorList>
            <person name="Heidel A.J."/>
            <person name="Lawal H.M."/>
            <person name="Felder M."/>
            <person name="Schilde C."/>
            <person name="Helps N.R."/>
            <person name="Tunggal B."/>
            <person name="Rivero F."/>
            <person name="John U."/>
            <person name="Schleicher M."/>
            <person name="Eichinger L."/>
            <person name="Platzer M."/>
            <person name="Noegel A.A."/>
            <person name="Schaap P."/>
            <person name="Gloeckner G."/>
        </authorList>
    </citation>
    <scope>NUCLEOTIDE SEQUENCE [LARGE SCALE GENOMIC DNA]</scope>
    <source>
        <strain evidence="5">ATCC 26659 / Pp 5 / PN500</strain>
    </source>
</reference>
<name>D3BSN3_HETP5</name>
<evidence type="ECO:0000256" key="3">
    <source>
        <dbReference type="RuleBase" id="RU004466"/>
    </source>
</evidence>
<sequence>MYKKFSYPLSEKDVALLEPYKYISETPGKGIRTILIEAFNHWLKVDSEYVKKVADIVQALHMSSLLIDDIEDNSKLRRGMPVAHDIYGYAQTINCANTVYFLAMDECNKLGKPAATTIFIEEMIRLHRGQGYDILWRDTNSCPTEDEYKEMVGEKTGGLFRLGLRLLQTFSENKTDYSKLVEDLGLYYQIRDDYINLVSADYQVNKSFCEDITEGKFSFPIIKAIHSNPSDHRLLLILKQKTENIEVKQHALEYIKKSGALKYTKEQMDITRERIITQISQLGGNPFLQKILDKLDQSGI</sequence>
<dbReference type="InParanoid" id="D3BSN3"/>
<gene>
    <name evidence="4" type="primary">ggps1</name>
    <name evidence="4" type="ORF">PPL_11002</name>
</gene>
<keyword evidence="3" id="KW-0808">Transferase</keyword>
<dbReference type="PROSITE" id="PS00444">
    <property type="entry name" value="POLYPRENYL_SYNTHASE_2"/>
    <property type="match status" value="1"/>
</dbReference>
<dbReference type="PROSITE" id="PS00723">
    <property type="entry name" value="POLYPRENYL_SYNTHASE_1"/>
    <property type="match status" value="1"/>
</dbReference>
<proteinExistence type="inferred from homology"/>
<dbReference type="InterPro" id="IPR008949">
    <property type="entry name" value="Isoprenoid_synthase_dom_sf"/>
</dbReference>
<dbReference type="GO" id="GO:0004659">
    <property type="term" value="F:prenyltransferase activity"/>
    <property type="evidence" value="ECO:0007669"/>
    <property type="project" value="InterPro"/>
</dbReference>
<dbReference type="Proteomes" id="UP000001396">
    <property type="component" value="Unassembled WGS sequence"/>
</dbReference>
<dbReference type="RefSeq" id="XP_020427632.1">
    <property type="nucleotide sequence ID" value="XM_020581762.1"/>
</dbReference>
<dbReference type="Pfam" id="PF00348">
    <property type="entry name" value="polyprenyl_synt"/>
    <property type="match status" value="1"/>
</dbReference>
<dbReference type="OMA" id="FYSKAFF"/>
<dbReference type="FunCoup" id="D3BSN3">
    <property type="interactions" value="32"/>
</dbReference>
<accession>D3BSN3</accession>
<dbReference type="PANTHER" id="PTHR12001">
    <property type="entry name" value="GERANYLGERANYL PYROPHOSPHATE SYNTHASE"/>
    <property type="match status" value="1"/>
</dbReference>
<comment type="similarity">
    <text evidence="3">Belongs to the FPP/GGPP synthase family.</text>
</comment>
<keyword evidence="5" id="KW-1185">Reference proteome</keyword>
<evidence type="ECO:0000256" key="2">
    <source>
        <dbReference type="ARBA" id="ARBA00022842"/>
    </source>
</evidence>
<keyword evidence="2" id="KW-0460">Magnesium</keyword>
<protein>
    <submittedName>
        <fullName evidence="4">Geranylgeranyl diphosphate synthase 1</fullName>
    </submittedName>
</protein>
<keyword evidence="1" id="KW-0479">Metal-binding</keyword>
<dbReference type="InterPro" id="IPR000092">
    <property type="entry name" value="Polyprenyl_synt"/>
</dbReference>
<comment type="caution">
    <text evidence="4">The sequence shown here is derived from an EMBL/GenBank/DDBJ whole genome shotgun (WGS) entry which is preliminary data.</text>
</comment>
<dbReference type="Gene3D" id="1.10.600.10">
    <property type="entry name" value="Farnesyl Diphosphate Synthase"/>
    <property type="match status" value="1"/>
</dbReference>
<dbReference type="InterPro" id="IPR033749">
    <property type="entry name" value="Polyprenyl_synt_CS"/>
</dbReference>
<dbReference type="PANTHER" id="PTHR12001:SF44">
    <property type="entry name" value="GERANYLGERANYL PYROPHOSPHATE SYNTHASE"/>
    <property type="match status" value="1"/>
</dbReference>
<organism evidence="4 5">
    <name type="scientific">Heterostelium pallidum (strain ATCC 26659 / Pp 5 / PN500)</name>
    <name type="common">Cellular slime mold</name>
    <name type="synonym">Polysphondylium pallidum</name>
    <dbReference type="NCBI Taxonomy" id="670386"/>
    <lineage>
        <taxon>Eukaryota</taxon>
        <taxon>Amoebozoa</taxon>
        <taxon>Evosea</taxon>
        <taxon>Eumycetozoa</taxon>
        <taxon>Dictyostelia</taxon>
        <taxon>Acytosteliales</taxon>
        <taxon>Acytosteliaceae</taxon>
        <taxon>Heterostelium</taxon>
    </lineage>
</organism>
<dbReference type="SUPFAM" id="SSF48576">
    <property type="entry name" value="Terpenoid synthases"/>
    <property type="match status" value="1"/>
</dbReference>
<dbReference type="GeneID" id="31366471"/>
<dbReference type="STRING" id="670386.D3BSN3"/>
<dbReference type="EMBL" id="ADBJ01000054">
    <property type="protein sequence ID" value="EFA75498.1"/>
    <property type="molecule type" value="Genomic_DNA"/>
</dbReference>